<keyword evidence="1 3" id="KW-0732">Signal</keyword>
<dbReference type="Proteomes" id="UP000663865">
    <property type="component" value="Unassembled WGS sequence"/>
</dbReference>
<feature type="signal peptide" evidence="3">
    <location>
        <begin position="1"/>
        <end position="21"/>
    </location>
</feature>
<evidence type="ECO:0000256" key="1">
    <source>
        <dbReference type="ARBA" id="ARBA00022729"/>
    </source>
</evidence>
<dbReference type="GO" id="GO:0030431">
    <property type="term" value="P:sleep"/>
    <property type="evidence" value="ECO:0007669"/>
    <property type="project" value="InterPro"/>
</dbReference>
<dbReference type="Pfam" id="PF17064">
    <property type="entry name" value="QVR"/>
    <property type="match status" value="1"/>
</dbReference>
<organism evidence="4 5">
    <name type="scientific">Rotaria socialis</name>
    <dbReference type="NCBI Taxonomy" id="392032"/>
    <lineage>
        <taxon>Eukaryota</taxon>
        <taxon>Metazoa</taxon>
        <taxon>Spiralia</taxon>
        <taxon>Gnathifera</taxon>
        <taxon>Rotifera</taxon>
        <taxon>Eurotatoria</taxon>
        <taxon>Bdelloidea</taxon>
        <taxon>Philodinida</taxon>
        <taxon>Philodinidae</taxon>
        <taxon>Rotaria</taxon>
    </lineage>
</organism>
<proteinExistence type="predicted"/>
<dbReference type="GO" id="GO:0032222">
    <property type="term" value="P:regulation of synaptic transmission, cholinergic"/>
    <property type="evidence" value="ECO:0007669"/>
    <property type="project" value="InterPro"/>
</dbReference>
<evidence type="ECO:0000313" key="4">
    <source>
        <dbReference type="EMBL" id="CAF3668373.1"/>
    </source>
</evidence>
<dbReference type="EMBL" id="CAJNYV010004357">
    <property type="protein sequence ID" value="CAF3668373.1"/>
    <property type="molecule type" value="Genomic_DNA"/>
</dbReference>
<protein>
    <submittedName>
        <fullName evidence="4">Uncharacterized protein</fullName>
    </submittedName>
</protein>
<keyword evidence="2" id="KW-0325">Glycoprotein</keyword>
<gene>
    <name evidence="4" type="ORF">KIK155_LOCUS24500</name>
</gene>
<dbReference type="InterPro" id="IPR031424">
    <property type="entry name" value="QVR-like"/>
</dbReference>
<sequence length="229" mass="25805">MWSSTFYFFLSLSIFVDKVQPEVPQLFDYLNGFYLDCYECHSNRPGCGEKLDWILMRWKRCVAPGGSKCVKIIEHSPDGEINYVRGCINQIEAVRPEMPTVRENGCWAASDKYIGLAYRPCERYSLNVALIVYRDHPPQEHTFAIQLNDFTGGDETAKTNVTSSVPRSGIPSGHDLIECAALLAERSITLYKVGCEPTVKPYRNIFMPLAFKTGGQYIPLTNAGNLSSR</sequence>
<evidence type="ECO:0000313" key="5">
    <source>
        <dbReference type="Proteomes" id="UP000663865"/>
    </source>
</evidence>
<evidence type="ECO:0000256" key="2">
    <source>
        <dbReference type="ARBA" id="ARBA00023180"/>
    </source>
</evidence>
<dbReference type="AlphaFoldDB" id="A0A818SNX5"/>
<feature type="chain" id="PRO_5032585428" evidence="3">
    <location>
        <begin position="22"/>
        <end position="229"/>
    </location>
</feature>
<reference evidence="4" key="1">
    <citation type="submission" date="2021-02" db="EMBL/GenBank/DDBJ databases">
        <authorList>
            <person name="Nowell W R."/>
        </authorList>
    </citation>
    <scope>NUCLEOTIDE SEQUENCE</scope>
</reference>
<evidence type="ECO:0000256" key="3">
    <source>
        <dbReference type="SAM" id="SignalP"/>
    </source>
</evidence>
<comment type="caution">
    <text evidence="4">The sequence shown here is derived from an EMBL/GenBank/DDBJ whole genome shotgun (WGS) entry which is preliminary data.</text>
</comment>
<accession>A0A818SNX5</accession>
<name>A0A818SNX5_9BILA</name>